<organism evidence="2 3">
    <name type="scientific">Duganella aquatilis</name>
    <dbReference type="NCBI Taxonomy" id="2666082"/>
    <lineage>
        <taxon>Bacteria</taxon>
        <taxon>Pseudomonadati</taxon>
        <taxon>Pseudomonadota</taxon>
        <taxon>Betaproteobacteria</taxon>
        <taxon>Burkholderiales</taxon>
        <taxon>Oxalobacteraceae</taxon>
        <taxon>Telluria group</taxon>
        <taxon>Duganella</taxon>
    </lineage>
</organism>
<reference evidence="2 3" key="1">
    <citation type="submission" date="2019-11" db="EMBL/GenBank/DDBJ databases">
        <title>Novel species isolated from a subtropical stream in China.</title>
        <authorList>
            <person name="Lu H."/>
        </authorList>
    </citation>
    <scope>NUCLEOTIDE SEQUENCE [LARGE SCALE GENOMIC DNA]</scope>
    <source>
        <strain evidence="2 3">FT26W</strain>
    </source>
</reference>
<gene>
    <name evidence="2" type="ORF">GJ698_15005</name>
</gene>
<dbReference type="EMBL" id="WKJL01000010">
    <property type="protein sequence ID" value="MRW85393.1"/>
    <property type="molecule type" value="Genomic_DNA"/>
</dbReference>
<sequence length="58" mass="6283">MAKPYPPQEVTQVEQRTAGFKHVSVFLAQAFEQQATEQAKGAAADQAPPGAEADRKQQ</sequence>
<feature type="compositionally biased region" description="Low complexity" evidence="1">
    <location>
        <begin position="35"/>
        <end position="51"/>
    </location>
</feature>
<dbReference type="AlphaFoldDB" id="A0A844CY84"/>
<comment type="caution">
    <text evidence="2">The sequence shown here is derived from an EMBL/GenBank/DDBJ whole genome shotgun (WGS) entry which is preliminary data.</text>
</comment>
<keyword evidence="3" id="KW-1185">Reference proteome</keyword>
<feature type="region of interest" description="Disordered" evidence="1">
    <location>
        <begin position="35"/>
        <end position="58"/>
    </location>
</feature>
<protein>
    <submittedName>
        <fullName evidence="2">Uncharacterized protein</fullName>
    </submittedName>
</protein>
<proteinExistence type="predicted"/>
<evidence type="ECO:0000256" key="1">
    <source>
        <dbReference type="SAM" id="MobiDB-lite"/>
    </source>
</evidence>
<dbReference type="RefSeq" id="WP_154358441.1">
    <property type="nucleotide sequence ID" value="NZ_WKJL01000010.1"/>
</dbReference>
<dbReference type="Proteomes" id="UP000439986">
    <property type="component" value="Unassembled WGS sequence"/>
</dbReference>
<name>A0A844CY84_9BURK</name>
<evidence type="ECO:0000313" key="3">
    <source>
        <dbReference type="Proteomes" id="UP000439986"/>
    </source>
</evidence>
<accession>A0A844CY84</accession>
<evidence type="ECO:0000313" key="2">
    <source>
        <dbReference type="EMBL" id="MRW85393.1"/>
    </source>
</evidence>